<keyword evidence="5" id="KW-0460">Magnesium</keyword>
<protein>
    <recommendedName>
        <fullName evidence="2">Putative 4-hydroxy-4-methyl-2-oxoglutarate aldolase</fullName>
    </recommendedName>
    <alternativeName>
        <fullName evidence="3">Regulator of ribonuclease activity homolog</fullName>
    </alternativeName>
    <alternativeName>
        <fullName evidence="4">RraA-like protein</fullName>
    </alternativeName>
</protein>
<dbReference type="STRING" id="561184.SAMN05216376_104319"/>
<evidence type="ECO:0000256" key="5">
    <source>
        <dbReference type="PIRSR" id="PIRSR605493-1"/>
    </source>
</evidence>
<comment type="cofactor">
    <cofactor evidence="5">
        <name>Mg(2+)</name>
        <dbReference type="ChEBI" id="CHEBI:18420"/>
    </cofactor>
</comment>
<dbReference type="EMBL" id="JSUQ01000014">
    <property type="protein sequence ID" value="KHQ51872.1"/>
    <property type="molecule type" value="Genomic_DNA"/>
</dbReference>
<dbReference type="InterPro" id="IPR036704">
    <property type="entry name" value="RraA/RraA-like_sf"/>
</dbReference>
<dbReference type="CDD" id="cd16841">
    <property type="entry name" value="RraA_family"/>
    <property type="match status" value="1"/>
</dbReference>
<dbReference type="SUPFAM" id="SSF89562">
    <property type="entry name" value="RraA-like"/>
    <property type="match status" value="1"/>
</dbReference>
<dbReference type="Pfam" id="PF03737">
    <property type="entry name" value="RraA-like"/>
    <property type="match status" value="1"/>
</dbReference>
<dbReference type="Proteomes" id="UP000030960">
    <property type="component" value="Unassembled WGS sequence"/>
</dbReference>
<evidence type="ECO:0000256" key="3">
    <source>
        <dbReference type="ARBA" id="ARBA00029596"/>
    </source>
</evidence>
<proteinExistence type="predicted"/>
<accession>A0A0B3RUV8</accession>
<keyword evidence="7" id="KW-1185">Reference proteome</keyword>
<sequence>MIGEPPRLTIVKGAPRPTEAQIAALQGVETAFLCDAMGGMGAMATPIAPIGFGRDLDCHAVGPALVADSGPADIIATLAAVNLLTPGDIVVHAAHGNQDRATIGDQLSGMLKNAGAAGFVTDGPMRDYAGIVAAGLPAWCTGLNPNSPYTSGPGTVGASATVGGCHVATGDMIVADRNGVVVIPFARIDEVIGRVQEVQKLESELEAKVKDGFKAPLDIDAMLADGSAVEIV</sequence>
<organism evidence="6 7">
    <name type="scientific">Mameliella alba</name>
    <dbReference type="NCBI Taxonomy" id="561184"/>
    <lineage>
        <taxon>Bacteria</taxon>
        <taxon>Pseudomonadati</taxon>
        <taxon>Pseudomonadota</taxon>
        <taxon>Alphaproteobacteria</taxon>
        <taxon>Rhodobacterales</taxon>
        <taxon>Roseobacteraceae</taxon>
        <taxon>Mameliella</taxon>
    </lineage>
</organism>
<comment type="cofactor">
    <cofactor evidence="1">
        <name>a divalent metal cation</name>
        <dbReference type="ChEBI" id="CHEBI:60240"/>
    </cofactor>
</comment>
<dbReference type="OrthoDB" id="9812532at2"/>
<gene>
    <name evidence="6" type="ORF">OA50_03509</name>
</gene>
<evidence type="ECO:0000313" key="6">
    <source>
        <dbReference type="EMBL" id="KHQ51872.1"/>
    </source>
</evidence>
<name>A0A0B3RUV8_9RHOB</name>
<comment type="caution">
    <text evidence="6">The sequence shown here is derived from an EMBL/GenBank/DDBJ whole genome shotgun (WGS) entry which is preliminary data.</text>
</comment>
<dbReference type="Gene3D" id="3.50.30.40">
    <property type="entry name" value="Ribonuclease E inhibitor RraA/RraA-like"/>
    <property type="match status" value="1"/>
</dbReference>
<dbReference type="PANTHER" id="PTHR33254">
    <property type="entry name" value="4-HYDROXY-4-METHYL-2-OXOGLUTARATE ALDOLASE 3-RELATED"/>
    <property type="match status" value="1"/>
</dbReference>
<evidence type="ECO:0000256" key="4">
    <source>
        <dbReference type="ARBA" id="ARBA00030169"/>
    </source>
</evidence>
<dbReference type="PANTHER" id="PTHR33254:SF4">
    <property type="entry name" value="4-HYDROXY-4-METHYL-2-OXOGLUTARATE ALDOLASE 3-RELATED"/>
    <property type="match status" value="1"/>
</dbReference>
<feature type="binding site" evidence="5">
    <location>
        <position position="127"/>
    </location>
    <ligand>
        <name>Mg(2+)</name>
        <dbReference type="ChEBI" id="CHEBI:18420"/>
    </ligand>
</feature>
<dbReference type="RefSeq" id="WP_043144038.1">
    <property type="nucleotide sequence ID" value="NZ_JSUQ01000014.1"/>
</dbReference>
<evidence type="ECO:0000256" key="2">
    <source>
        <dbReference type="ARBA" id="ARBA00016549"/>
    </source>
</evidence>
<dbReference type="InterPro" id="IPR005493">
    <property type="entry name" value="RraA/RraA-like"/>
</dbReference>
<dbReference type="AlphaFoldDB" id="A0A0B3RUV8"/>
<dbReference type="GO" id="GO:0046872">
    <property type="term" value="F:metal ion binding"/>
    <property type="evidence" value="ECO:0007669"/>
    <property type="project" value="UniProtKB-KW"/>
</dbReference>
<feature type="binding site" evidence="5">
    <location>
        <position position="126"/>
    </location>
    <ligand>
        <name>substrate</name>
    </ligand>
</feature>
<keyword evidence="5" id="KW-0479">Metal-binding</keyword>
<evidence type="ECO:0000313" key="7">
    <source>
        <dbReference type="Proteomes" id="UP000030960"/>
    </source>
</evidence>
<evidence type="ECO:0000256" key="1">
    <source>
        <dbReference type="ARBA" id="ARBA00001968"/>
    </source>
</evidence>
<reference evidence="6 7" key="1">
    <citation type="submission" date="2014-10" db="EMBL/GenBank/DDBJ databases">
        <title>Genome sequence of Ponticoccus sp. strain UMTAT08 isolated from clonal culture of toxic dinoflagellate Alexandrium tamiyavanichii.</title>
        <authorList>
            <person name="Gan H.Y."/>
            <person name="Muhd D.-D."/>
            <person name="Mohd Noor M.E."/>
            <person name="Yeong Y.S."/>
            <person name="Usup G."/>
        </authorList>
    </citation>
    <scope>NUCLEOTIDE SEQUENCE [LARGE SCALE GENOMIC DNA]</scope>
    <source>
        <strain evidence="6 7">UMTAT08</strain>
    </source>
</reference>
<feature type="binding site" evidence="5">
    <location>
        <begin position="104"/>
        <end position="107"/>
    </location>
    <ligand>
        <name>substrate</name>
    </ligand>
</feature>